<feature type="compositionally biased region" description="Basic and acidic residues" evidence="1">
    <location>
        <begin position="334"/>
        <end position="348"/>
    </location>
</feature>
<accession>A0ABD0LSV6</accession>
<dbReference type="SUPFAM" id="SSF52540">
    <property type="entry name" value="P-loop containing nucleoside triphosphate hydrolases"/>
    <property type="match status" value="1"/>
</dbReference>
<reference evidence="3 4" key="1">
    <citation type="journal article" date="2023" name="Sci. Data">
        <title>Genome assembly of the Korean intertidal mud-creeper Batillaria attramentaria.</title>
        <authorList>
            <person name="Patra A.K."/>
            <person name="Ho P.T."/>
            <person name="Jun S."/>
            <person name="Lee S.J."/>
            <person name="Kim Y."/>
            <person name="Won Y.J."/>
        </authorList>
    </citation>
    <scope>NUCLEOTIDE SEQUENCE [LARGE SCALE GENOMIC DNA]</scope>
    <source>
        <strain evidence="3">Wonlab-2016</strain>
    </source>
</reference>
<keyword evidence="2" id="KW-0812">Transmembrane</keyword>
<gene>
    <name evidence="3" type="ORF">BaRGS_00006209</name>
</gene>
<dbReference type="AlphaFoldDB" id="A0ABD0LSV6"/>
<keyword evidence="2" id="KW-1133">Transmembrane helix</keyword>
<name>A0ABD0LSV6_9CAEN</name>
<organism evidence="3 4">
    <name type="scientific">Batillaria attramentaria</name>
    <dbReference type="NCBI Taxonomy" id="370345"/>
    <lineage>
        <taxon>Eukaryota</taxon>
        <taxon>Metazoa</taxon>
        <taxon>Spiralia</taxon>
        <taxon>Lophotrochozoa</taxon>
        <taxon>Mollusca</taxon>
        <taxon>Gastropoda</taxon>
        <taxon>Caenogastropoda</taxon>
        <taxon>Sorbeoconcha</taxon>
        <taxon>Cerithioidea</taxon>
        <taxon>Batillariidae</taxon>
        <taxon>Batillaria</taxon>
    </lineage>
</organism>
<feature type="transmembrane region" description="Helical" evidence="2">
    <location>
        <begin position="378"/>
        <end position="399"/>
    </location>
</feature>
<dbReference type="InterPro" id="IPR027417">
    <property type="entry name" value="P-loop_NTPase"/>
</dbReference>
<evidence type="ECO:0000313" key="3">
    <source>
        <dbReference type="EMBL" id="KAK7502634.1"/>
    </source>
</evidence>
<feature type="transmembrane region" description="Helical" evidence="2">
    <location>
        <begin position="436"/>
        <end position="456"/>
    </location>
</feature>
<sequence>MTSQADSSSPTTPEGMSDFTVLHRDFERFDEDDDVGPDGAAVARLAKKRGEAIARVCRILTDDRSRSRRPLRIVFLGKHGSGKSSFINSVGAAFSEEAWHEHAYTGYHGGSATPITIFTQRFEKCCNGTLERYQNVPLPTLIDVAGKMDIGDDKMEELLRLIFYGHIEEDSAIMKAYEFCERHTRDEIRAEYGTAYPEMKVDRVVFVASADDKIPEKLIGCVVRAARPLHFTDVKRSIPVFGVLTKKDKVSDPNSSEFKERKETFMRALGLHANRFLCCSNYCDDIDPEGKRTKRLNPSIDVPIVEFFEQRVFVVAEFFEQVCDSAQKVIQDKEELPGAKGQKAEKTRGRPGAVPEGQGELVTQIQTVWRDLGPMVQALVASVFVGVVVWMALYLLLVLPASGGFESTVREQCDKGNIKDRVILDACRAPPPTSPVWGTTFIAFSAAVGCLIYMILGRRP</sequence>
<evidence type="ECO:0008006" key="5">
    <source>
        <dbReference type="Google" id="ProtNLM"/>
    </source>
</evidence>
<evidence type="ECO:0000256" key="2">
    <source>
        <dbReference type="SAM" id="Phobius"/>
    </source>
</evidence>
<dbReference type="Gene3D" id="3.40.50.300">
    <property type="entry name" value="P-loop containing nucleotide triphosphate hydrolases"/>
    <property type="match status" value="1"/>
</dbReference>
<comment type="caution">
    <text evidence="3">The sequence shown here is derived from an EMBL/GenBank/DDBJ whole genome shotgun (WGS) entry which is preliminary data.</text>
</comment>
<dbReference type="CDD" id="cd00882">
    <property type="entry name" value="Ras_like_GTPase"/>
    <property type="match status" value="1"/>
</dbReference>
<dbReference type="Proteomes" id="UP001519460">
    <property type="component" value="Unassembled WGS sequence"/>
</dbReference>
<keyword evidence="2" id="KW-0472">Membrane</keyword>
<dbReference type="EMBL" id="JACVVK020000025">
    <property type="protein sequence ID" value="KAK7502634.1"/>
    <property type="molecule type" value="Genomic_DNA"/>
</dbReference>
<proteinExistence type="predicted"/>
<evidence type="ECO:0000313" key="4">
    <source>
        <dbReference type="Proteomes" id="UP001519460"/>
    </source>
</evidence>
<protein>
    <recommendedName>
        <fullName evidence="5">G domain-containing protein</fullName>
    </recommendedName>
</protein>
<keyword evidence="4" id="KW-1185">Reference proteome</keyword>
<feature type="region of interest" description="Disordered" evidence="1">
    <location>
        <begin position="334"/>
        <end position="356"/>
    </location>
</feature>
<evidence type="ECO:0000256" key="1">
    <source>
        <dbReference type="SAM" id="MobiDB-lite"/>
    </source>
</evidence>